<feature type="compositionally biased region" description="Polar residues" evidence="1">
    <location>
        <begin position="18"/>
        <end position="36"/>
    </location>
</feature>
<name>A0ABP9XMQ2_9FUNG</name>
<evidence type="ECO:0000313" key="2">
    <source>
        <dbReference type="EMBL" id="GAA5795485.1"/>
    </source>
</evidence>
<gene>
    <name evidence="2" type="ORF">HPULCUR_000843</name>
</gene>
<feature type="region of interest" description="Disordered" evidence="1">
    <location>
        <begin position="1"/>
        <end position="61"/>
    </location>
</feature>
<reference evidence="2 3" key="1">
    <citation type="submission" date="2024-04" db="EMBL/GenBank/DDBJ databases">
        <title>genome sequences of Mucor flavus KT1a and Helicostylum pulchrum KT1b strains isolation_sourced from the surface of a dry-aged beef.</title>
        <authorList>
            <person name="Toyotome T."/>
            <person name="Hosono M."/>
            <person name="Torimaru M."/>
            <person name="Fukuda K."/>
            <person name="Mikami N."/>
        </authorList>
    </citation>
    <scope>NUCLEOTIDE SEQUENCE [LARGE SCALE GENOMIC DNA]</scope>
    <source>
        <strain evidence="2 3">KT1b</strain>
    </source>
</reference>
<comment type="caution">
    <text evidence="2">The sequence shown here is derived from an EMBL/GenBank/DDBJ whole genome shotgun (WGS) entry which is preliminary data.</text>
</comment>
<feature type="compositionally biased region" description="Acidic residues" evidence="1">
    <location>
        <begin position="41"/>
        <end position="52"/>
    </location>
</feature>
<proteinExistence type="predicted"/>
<organism evidence="2 3">
    <name type="scientific">Helicostylum pulchrum</name>
    <dbReference type="NCBI Taxonomy" id="562976"/>
    <lineage>
        <taxon>Eukaryota</taxon>
        <taxon>Fungi</taxon>
        <taxon>Fungi incertae sedis</taxon>
        <taxon>Mucoromycota</taxon>
        <taxon>Mucoromycotina</taxon>
        <taxon>Mucoromycetes</taxon>
        <taxon>Mucorales</taxon>
        <taxon>Mucorineae</taxon>
        <taxon>Mucoraceae</taxon>
        <taxon>Helicostylum</taxon>
    </lineage>
</organism>
<sequence length="130" mass="14847">MSMSPIFEKPEVTVAPPTASTEKSTSQQKFSASQELQISEQDSDDDDDEDDIGVPHEQPTLEDQLHVTRYINLDDKHYMDEEETDEEEAELNSKLQHLIDDQVNILRKNVVTVMKLIFVLDFEASGEVHN</sequence>
<evidence type="ECO:0000256" key="1">
    <source>
        <dbReference type="SAM" id="MobiDB-lite"/>
    </source>
</evidence>
<accession>A0ABP9XMQ2</accession>
<dbReference type="Proteomes" id="UP001476247">
    <property type="component" value="Unassembled WGS sequence"/>
</dbReference>
<protein>
    <submittedName>
        <fullName evidence="2">Uncharacterized protein</fullName>
    </submittedName>
</protein>
<dbReference type="EMBL" id="BAABUJ010000004">
    <property type="protein sequence ID" value="GAA5795485.1"/>
    <property type="molecule type" value="Genomic_DNA"/>
</dbReference>
<keyword evidence="3" id="KW-1185">Reference proteome</keyword>
<evidence type="ECO:0000313" key="3">
    <source>
        <dbReference type="Proteomes" id="UP001476247"/>
    </source>
</evidence>